<evidence type="ECO:0000313" key="3">
    <source>
        <dbReference type="Proteomes" id="UP000755667"/>
    </source>
</evidence>
<sequence length="159" mass="18499">MPIIKSSNKVVYFSHIPRCGGSSVEDYLQSLALVGVAFLDRTFDLRYSSRANSPQHIYGQDLARLFPMDFFDDYFTVVRYPISRFQSAFYFNQTTQKTIDSNIGINEFISDLCVDSVSEYGFYDGHFAPQSQFLYPNVQYRFFRLEEALLHKSREGFIL</sequence>
<protein>
    <submittedName>
        <fullName evidence="1">Sulfotransferase family 2 domain-containing protein</fullName>
    </submittedName>
</protein>
<evidence type="ECO:0000313" key="4">
    <source>
        <dbReference type="Proteomes" id="UP000809440"/>
    </source>
</evidence>
<dbReference type="EMBL" id="JAFBXE010000057">
    <property type="protein sequence ID" value="MBM2415328.1"/>
    <property type="molecule type" value="Genomic_DNA"/>
</dbReference>
<accession>A0A9Q2P8U1</accession>
<name>A0A9Q2P8U1_9RHOB</name>
<dbReference type="GO" id="GO:0008146">
    <property type="term" value="F:sulfotransferase activity"/>
    <property type="evidence" value="ECO:0007669"/>
    <property type="project" value="InterPro"/>
</dbReference>
<dbReference type="SUPFAM" id="SSF52540">
    <property type="entry name" value="P-loop containing nucleoside triphosphate hydrolases"/>
    <property type="match status" value="1"/>
</dbReference>
<evidence type="ECO:0000313" key="2">
    <source>
        <dbReference type="EMBL" id="MBM2420005.1"/>
    </source>
</evidence>
<dbReference type="Proteomes" id="UP000809440">
    <property type="component" value="Unassembled WGS sequence"/>
</dbReference>
<dbReference type="GO" id="GO:0016020">
    <property type="term" value="C:membrane"/>
    <property type="evidence" value="ECO:0007669"/>
    <property type="project" value="InterPro"/>
</dbReference>
<gene>
    <name evidence="1" type="ORF">JQX41_23840</name>
    <name evidence="2" type="ORF">JQX48_23890</name>
</gene>
<reference evidence="1 4" key="1">
    <citation type="submission" date="2021-01" db="EMBL/GenBank/DDBJ databases">
        <title>Diatom-associated Roseobacters Show Island Model of Population Structure.</title>
        <authorList>
            <person name="Qu L."/>
            <person name="Feng X."/>
            <person name="Chen Y."/>
            <person name="Li L."/>
            <person name="Wang X."/>
            <person name="Hu Z."/>
            <person name="Wang H."/>
            <person name="Luo H."/>
        </authorList>
    </citation>
    <scope>NUCLEOTIDE SEQUENCE</scope>
    <source>
        <strain evidence="2 4">CC28-63</strain>
        <strain evidence="1">CC28-69</strain>
    </source>
</reference>
<dbReference type="Gene3D" id="3.40.50.300">
    <property type="entry name" value="P-loop containing nucleotide triphosphate hydrolases"/>
    <property type="match status" value="1"/>
</dbReference>
<keyword evidence="4" id="KW-1185">Reference proteome</keyword>
<dbReference type="RefSeq" id="WP_138488073.1">
    <property type="nucleotide sequence ID" value="NZ_JAFBWU010000056.1"/>
</dbReference>
<organism evidence="1 3">
    <name type="scientific">Marivita cryptomonadis</name>
    <dbReference type="NCBI Taxonomy" id="505252"/>
    <lineage>
        <taxon>Bacteria</taxon>
        <taxon>Pseudomonadati</taxon>
        <taxon>Pseudomonadota</taxon>
        <taxon>Alphaproteobacteria</taxon>
        <taxon>Rhodobacterales</taxon>
        <taxon>Roseobacteraceae</taxon>
        <taxon>Marivita</taxon>
    </lineage>
</organism>
<dbReference type="InterPro" id="IPR027417">
    <property type="entry name" value="P-loop_NTPase"/>
</dbReference>
<dbReference type="AlphaFoldDB" id="A0A9Q2P8U1"/>
<dbReference type="Pfam" id="PF03567">
    <property type="entry name" value="Sulfotransfer_2"/>
    <property type="match status" value="1"/>
</dbReference>
<proteinExistence type="predicted"/>
<evidence type="ECO:0000313" key="1">
    <source>
        <dbReference type="EMBL" id="MBM2415328.1"/>
    </source>
</evidence>
<dbReference type="Proteomes" id="UP000755667">
    <property type="component" value="Unassembled WGS sequence"/>
</dbReference>
<comment type="caution">
    <text evidence="1">The sequence shown here is derived from an EMBL/GenBank/DDBJ whole genome shotgun (WGS) entry which is preliminary data.</text>
</comment>
<dbReference type="EMBL" id="JAFBXF010000057">
    <property type="protein sequence ID" value="MBM2420005.1"/>
    <property type="molecule type" value="Genomic_DNA"/>
</dbReference>
<dbReference type="InterPro" id="IPR005331">
    <property type="entry name" value="Sulfotransferase"/>
</dbReference>